<dbReference type="PANTHER" id="PTHR34569">
    <property type="entry name" value="EXPRESSED PROTEIN"/>
    <property type="match status" value="1"/>
</dbReference>
<organism evidence="1 2">
    <name type="scientific">Gossypium schwendimanii</name>
    <name type="common">Cotton</name>
    <dbReference type="NCBI Taxonomy" id="34291"/>
    <lineage>
        <taxon>Eukaryota</taxon>
        <taxon>Viridiplantae</taxon>
        <taxon>Streptophyta</taxon>
        <taxon>Embryophyta</taxon>
        <taxon>Tracheophyta</taxon>
        <taxon>Spermatophyta</taxon>
        <taxon>Magnoliopsida</taxon>
        <taxon>eudicotyledons</taxon>
        <taxon>Gunneridae</taxon>
        <taxon>Pentapetalae</taxon>
        <taxon>rosids</taxon>
        <taxon>malvids</taxon>
        <taxon>Malvales</taxon>
        <taxon>Malvaceae</taxon>
        <taxon>Malvoideae</taxon>
        <taxon>Gossypium</taxon>
    </lineage>
</organism>
<reference evidence="1 2" key="1">
    <citation type="journal article" date="2019" name="Genome Biol. Evol.">
        <title>Insights into the evolution of the New World diploid cottons (Gossypium, subgenus Houzingenia) based on genome sequencing.</title>
        <authorList>
            <person name="Grover C.E."/>
            <person name="Arick M.A. 2nd"/>
            <person name="Thrash A."/>
            <person name="Conover J.L."/>
            <person name="Sanders W.S."/>
            <person name="Peterson D.G."/>
            <person name="Frelichowski J.E."/>
            <person name="Scheffler J.A."/>
            <person name="Scheffler B.E."/>
            <person name="Wendel J.F."/>
        </authorList>
    </citation>
    <scope>NUCLEOTIDE SEQUENCE [LARGE SCALE GENOMIC DNA]</scope>
    <source>
        <strain evidence="1">1</strain>
        <tissue evidence="1">Leaf</tissue>
    </source>
</reference>
<dbReference type="OrthoDB" id="1700296at2759"/>
<protein>
    <submittedName>
        <fullName evidence="1">Uncharacterized protein</fullName>
    </submittedName>
</protein>
<comment type="caution">
    <text evidence="1">The sequence shown here is derived from an EMBL/GenBank/DDBJ whole genome shotgun (WGS) entry which is preliminary data.</text>
</comment>
<proteinExistence type="predicted"/>
<dbReference type="Proteomes" id="UP000593576">
    <property type="component" value="Unassembled WGS sequence"/>
</dbReference>
<accession>A0A7J9KPJ9</accession>
<dbReference type="AlphaFoldDB" id="A0A7J9KPJ9"/>
<sequence length="318" mass="35195">MEDGLGQSPTSTIRRRNSITTPVQIPTKLTLLTPKPLQTATSLSSGSATAPLPLDLELISLKASFASYTSLKDILPSPAVAVNSPTAAGSATNSGYEISIRNRLVKQAAWAYLQPMSASPDSSALKFGPDEVLNEVNPERNDCSLLKFESHDRLPPPELDYQVSAKQESLVQKDRLRPHGSLDKRSIPVTSAIRAISCEGTVGMSKEKFEQRWARKSVPLREMLLAVEGRVDKLEEFMEDANESYNALGESINDLREQSRDFVTMCLTFNKDNVQKLLGSQRKKLTERNDALKAMVMTLKEETMATTMTFSTRIEELE</sequence>
<evidence type="ECO:0000313" key="2">
    <source>
        <dbReference type="Proteomes" id="UP000593576"/>
    </source>
</evidence>
<dbReference type="PANTHER" id="PTHR34569:SF2">
    <property type="entry name" value="EXPRESSED PROTEIN"/>
    <property type="match status" value="1"/>
</dbReference>
<name>A0A7J9KPJ9_GOSSC</name>
<dbReference type="EMBL" id="JABFAF010000002">
    <property type="protein sequence ID" value="MBA0848354.1"/>
    <property type="molecule type" value="Genomic_DNA"/>
</dbReference>
<gene>
    <name evidence="1" type="ORF">Goshw_001071</name>
</gene>
<keyword evidence="2" id="KW-1185">Reference proteome</keyword>
<evidence type="ECO:0000313" key="1">
    <source>
        <dbReference type="EMBL" id="MBA0848354.1"/>
    </source>
</evidence>